<dbReference type="Gene3D" id="3.20.20.140">
    <property type="entry name" value="Metal-dependent hydrolases"/>
    <property type="match status" value="1"/>
</dbReference>
<proteinExistence type="inferred from homology"/>
<dbReference type="AlphaFoldDB" id="A0A6P2BLV1"/>
<dbReference type="OrthoDB" id="9803027at2"/>
<accession>A0A6P2BLV1</accession>
<dbReference type="EC" id="3.5.2.5" evidence="7"/>
<dbReference type="InterPro" id="IPR050138">
    <property type="entry name" value="DHOase/Allantoinase_Hydrolase"/>
</dbReference>
<dbReference type="Pfam" id="PF01979">
    <property type="entry name" value="Amidohydro_1"/>
    <property type="match status" value="1"/>
</dbReference>
<dbReference type="GO" id="GO:0008270">
    <property type="term" value="F:zinc ion binding"/>
    <property type="evidence" value="ECO:0007669"/>
    <property type="project" value="InterPro"/>
</dbReference>
<feature type="domain" description="Amidohydrolase-related" evidence="12">
    <location>
        <begin position="53"/>
        <end position="424"/>
    </location>
</feature>
<reference evidence="13 14" key="1">
    <citation type="submission" date="2018-11" db="EMBL/GenBank/DDBJ databases">
        <title>Trebonia kvetii gen.nov., sp.nov., a novel acidophilic actinobacterium, and proposal of the new actinobacterial family Treboniaceae fam. nov.</title>
        <authorList>
            <person name="Rapoport D."/>
            <person name="Sagova-Mareckova M."/>
            <person name="Sedlacek I."/>
            <person name="Provaznik J."/>
            <person name="Kralova S."/>
            <person name="Pavlinic D."/>
            <person name="Benes V."/>
            <person name="Kopecky J."/>
        </authorList>
    </citation>
    <scope>NUCLEOTIDE SEQUENCE [LARGE SCALE GENOMIC DNA]</scope>
    <source>
        <strain evidence="13 14">15Tr583</strain>
    </source>
</reference>
<dbReference type="PROSITE" id="PS00482">
    <property type="entry name" value="DIHYDROOROTASE_1"/>
    <property type="match status" value="1"/>
</dbReference>
<dbReference type="GO" id="GO:0006145">
    <property type="term" value="P:purine nucleobase catabolic process"/>
    <property type="evidence" value="ECO:0007669"/>
    <property type="project" value="TreeGrafter"/>
</dbReference>
<comment type="caution">
    <text evidence="13">The sequence shown here is derived from an EMBL/GenBank/DDBJ whole genome shotgun (WGS) entry which is preliminary data.</text>
</comment>
<dbReference type="InterPro" id="IPR011059">
    <property type="entry name" value="Metal-dep_hydrolase_composite"/>
</dbReference>
<keyword evidence="11" id="KW-0862">Zinc</keyword>
<evidence type="ECO:0000313" key="13">
    <source>
        <dbReference type="EMBL" id="TVY99907.1"/>
    </source>
</evidence>
<evidence type="ECO:0000256" key="4">
    <source>
        <dbReference type="ARBA" id="ARBA00010286"/>
    </source>
</evidence>
<evidence type="ECO:0000256" key="11">
    <source>
        <dbReference type="ARBA" id="ARBA00022833"/>
    </source>
</evidence>
<name>A0A6P2BLV1_9ACTN</name>
<sequence>MSETLLIRSRRMVLPGGVTEAAVFVRDGRIEEVGDYDLQREADRTVDLGDLPLLPGLVDSHVHVNEPGRTEWEGFASATRAALAGGVTTICDMPLNSSPATTTVDALRAKVAAADGQCAVDVAFWGGAVPGNAESIGPMLDAGVVGFKCFLIDSGLPEFPPLSRAELRAAMKALAASGAPMIVHAEDPAEVRPPAGSSYGEFVASRPPVAERRAIETVISAAAFSGARAHIVHLAAGECAALISSAKAAGIDLSAETCPHYLFFAAEEVQPGHTEFKCCPPVRYAVNREALWRALGDGAIDGVVSDHSPCTPALKGLPDGDFRTAWGGISSLQLGLSVIWTVARRRGFTLADVARWMAAFPASLAGLPTKGRIAVGCDADLVAFDPDVSWDVRGAELLHRHPVTPYEGRTLTGRVSRVWLGGVEVTPADPPRGRLLARGGEPLEH</sequence>
<keyword evidence="9" id="KW-0479">Metal-binding</keyword>
<dbReference type="GO" id="GO:0004038">
    <property type="term" value="F:allantoinase activity"/>
    <property type="evidence" value="ECO:0007669"/>
    <property type="project" value="UniProtKB-EC"/>
</dbReference>
<evidence type="ECO:0000313" key="14">
    <source>
        <dbReference type="Proteomes" id="UP000460272"/>
    </source>
</evidence>
<comment type="similarity">
    <text evidence="4">Belongs to the metallo-dependent hydrolases superfamily. DHOase family. Class I DHOase subfamily.</text>
</comment>
<comment type="pathway">
    <text evidence="3">Nitrogen metabolism; (S)-allantoin degradation; allantoate from (S)-allantoin: step 1/1.</text>
</comment>
<keyword evidence="14" id="KW-1185">Reference proteome</keyword>
<protein>
    <recommendedName>
        <fullName evidence="7">allantoinase</fullName>
        <ecNumber evidence="7">3.5.2.5</ecNumber>
    </recommendedName>
</protein>
<dbReference type="InterPro" id="IPR017593">
    <property type="entry name" value="Allantoinase"/>
</dbReference>
<comment type="cofactor">
    <cofactor evidence="1">
        <name>Zn(2+)</name>
        <dbReference type="ChEBI" id="CHEBI:29105"/>
    </cofactor>
</comment>
<evidence type="ECO:0000256" key="8">
    <source>
        <dbReference type="ARBA" id="ARBA00022631"/>
    </source>
</evidence>
<dbReference type="Proteomes" id="UP000460272">
    <property type="component" value="Unassembled WGS sequence"/>
</dbReference>
<dbReference type="PANTHER" id="PTHR43668">
    <property type="entry name" value="ALLANTOINASE"/>
    <property type="match status" value="1"/>
</dbReference>
<dbReference type="RefSeq" id="WP_145862015.1">
    <property type="nucleotide sequence ID" value="NZ_RPFW01000011.1"/>
</dbReference>
<comment type="similarity">
    <text evidence="5">Belongs to the metallo-dependent hydrolases superfamily. Allantoinase family.</text>
</comment>
<evidence type="ECO:0000256" key="3">
    <source>
        <dbReference type="ARBA" id="ARBA00004968"/>
    </source>
</evidence>
<evidence type="ECO:0000256" key="1">
    <source>
        <dbReference type="ARBA" id="ARBA00001947"/>
    </source>
</evidence>
<gene>
    <name evidence="13" type="primary">allB</name>
    <name evidence="13" type="ORF">EAS64_40440</name>
</gene>
<evidence type="ECO:0000256" key="10">
    <source>
        <dbReference type="ARBA" id="ARBA00022801"/>
    </source>
</evidence>
<dbReference type="NCBIfam" id="TIGR03178">
    <property type="entry name" value="allantoinase"/>
    <property type="match status" value="1"/>
</dbReference>
<dbReference type="GO" id="GO:0050897">
    <property type="term" value="F:cobalt ion binding"/>
    <property type="evidence" value="ECO:0007669"/>
    <property type="project" value="InterPro"/>
</dbReference>
<dbReference type="InterPro" id="IPR032466">
    <property type="entry name" value="Metal_Hydrolase"/>
</dbReference>
<evidence type="ECO:0000256" key="6">
    <source>
        <dbReference type="ARBA" id="ARBA00011881"/>
    </source>
</evidence>
<dbReference type="InterPro" id="IPR006680">
    <property type="entry name" value="Amidohydro-rel"/>
</dbReference>
<dbReference type="SUPFAM" id="SSF51556">
    <property type="entry name" value="Metallo-dependent hydrolases"/>
    <property type="match status" value="1"/>
</dbReference>
<dbReference type="PANTHER" id="PTHR43668:SF2">
    <property type="entry name" value="ALLANTOINASE"/>
    <property type="match status" value="1"/>
</dbReference>
<evidence type="ECO:0000256" key="7">
    <source>
        <dbReference type="ARBA" id="ARBA00012863"/>
    </source>
</evidence>
<evidence type="ECO:0000259" key="12">
    <source>
        <dbReference type="Pfam" id="PF01979"/>
    </source>
</evidence>
<evidence type="ECO:0000256" key="2">
    <source>
        <dbReference type="ARBA" id="ARBA00002368"/>
    </source>
</evidence>
<organism evidence="13 14">
    <name type="scientific">Trebonia kvetii</name>
    <dbReference type="NCBI Taxonomy" id="2480626"/>
    <lineage>
        <taxon>Bacteria</taxon>
        <taxon>Bacillati</taxon>
        <taxon>Actinomycetota</taxon>
        <taxon>Actinomycetes</taxon>
        <taxon>Streptosporangiales</taxon>
        <taxon>Treboniaceae</taxon>
        <taxon>Trebonia</taxon>
    </lineage>
</organism>
<keyword evidence="8" id="KW-0659">Purine metabolism</keyword>
<dbReference type="GO" id="GO:0000256">
    <property type="term" value="P:allantoin catabolic process"/>
    <property type="evidence" value="ECO:0007669"/>
    <property type="project" value="InterPro"/>
</dbReference>
<evidence type="ECO:0000256" key="9">
    <source>
        <dbReference type="ARBA" id="ARBA00022723"/>
    </source>
</evidence>
<dbReference type="GO" id="GO:0005737">
    <property type="term" value="C:cytoplasm"/>
    <property type="evidence" value="ECO:0007669"/>
    <property type="project" value="TreeGrafter"/>
</dbReference>
<keyword evidence="10 13" id="KW-0378">Hydrolase</keyword>
<evidence type="ECO:0000256" key="5">
    <source>
        <dbReference type="ARBA" id="ARBA00010368"/>
    </source>
</evidence>
<comment type="function">
    <text evidence="2">Catalyzes the reversible cyclization of carbamoyl aspartate to dihydroorotate.</text>
</comment>
<dbReference type="SUPFAM" id="SSF51338">
    <property type="entry name" value="Composite domain of metallo-dependent hydrolases"/>
    <property type="match status" value="1"/>
</dbReference>
<dbReference type="EMBL" id="RPFW01000011">
    <property type="protein sequence ID" value="TVY99907.1"/>
    <property type="molecule type" value="Genomic_DNA"/>
</dbReference>
<dbReference type="FunFam" id="3.20.20.140:FF:000032">
    <property type="entry name" value="Allantoinase Dal1"/>
    <property type="match status" value="1"/>
</dbReference>
<dbReference type="InterPro" id="IPR002195">
    <property type="entry name" value="Dihydroorotase_CS"/>
</dbReference>
<comment type="subunit">
    <text evidence="6">Homotetramer.</text>
</comment>